<dbReference type="AlphaFoldDB" id="A0A1H8HBS5"/>
<dbReference type="SUPFAM" id="SSF110087">
    <property type="entry name" value="DR1885-like metal-binding protein"/>
    <property type="match status" value="1"/>
</dbReference>
<proteinExistence type="predicted"/>
<dbReference type="Proteomes" id="UP000199585">
    <property type="component" value="Unassembled WGS sequence"/>
</dbReference>
<dbReference type="InterPro" id="IPR058248">
    <property type="entry name" value="Lxx211020-like"/>
</dbReference>
<protein>
    <recommendedName>
        <fullName evidence="5">Copper(I)-binding protein</fullName>
    </recommendedName>
</protein>
<evidence type="ECO:0000256" key="1">
    <source>
        <dbReference type="SAM" id="MobiDB-lite"/>
    </source>
</evidence>
<evidence type="ECO:0000313" key="4">
    <source>
        <dbReference type="Proteomes" id="UP000199585"/>
    </source>
</evidence>
<gene>
    <name evidence="3" type="ORF">SAMN04488003_12031</name>
</gene>
<dbReference type="EMBL" id="FOCI01000020">
    <property type="protein sequence ID" value="SEN53580.1"/>
    <property type="molecule type" value="Genomic_DNA"/>
</dbReference>
<evidence type="ECO:0000313" key="3">
    <source>
        <dbReference type="EMBL" id="SEN53580.1"/>
    </source>
</evidence>
<feature type="chain" id="PRO_5011565338" description="Copper(I)-binding protein" evidence="2">
    <location>
        <begin position="21"/>
        <end position="173"/>
    </location>
</feature>
<feature type="region of interest" description="Disordered" evidence="1">
    <location>
        <begin position="148"/>
        <end position="173"/>
    </location>
</feature>
<keyword evidence="2" id="KW-0732">Signal</keyword>
<evidence type="ECO:0000256" key="2">
    <source>
        <dbReference type="SAM" id="SignalP"/>
    </source>
</evidence>
<dbReference type="Pfam" id="PF04314">
    <property type="entry name" value="PCuAC"/>
    <property type="match status" value="1"/>
</dbReference>
<accession>A0A1H8HBS5</accession>
<evidence type="ECO:0008006" key="5">
    <source>
        <dbReference type="Google" id="ProtNLM"/>
    </source>
</evidence>
<dbReference type="STRING" id="245187.SAMN04488003_12031"/>
<dbReference type="OrthoDB" id="9796962at2"/>
<dbReference type="InterPro" id="IPR036182">
    <property type="entry name" value="PCuAC_sf"/>
</dbReference>
<keyword evidence="4" id="KW-1185">Reference proteome</keyword>
<dbReference type="PANTHER" id="PTHR36302:SF1">
    <property type="entry name" value="COPPER CHAPERONE PCU(A)C"/>
    <property type="match status" value="1"/>
</dbReference>
<organism evidence="3 4">
    <name type="scientific">Loktanella fryxellensis</name>
    <dbReference type="NCBI Taxonomy" id="245187"/>
    <lineage>
        <taxon>Bacteria</taxon>
        <taxon>Pseudomonadati</taxon>
        <taxon>Pseudomonadota</taxon>
        <taxon>Alphaproteobacteria</taxon>
        <taxon>Rhodobacterales</taxon>
        <taxon>Roseobacteraceae</taxon>
        <taxon>Loktanella</taxon>
    </lineage>
</organism>
<sequence>MLKTLTTATLLTLTASFAQAHDYTVGEMSIAHPYAFETAPMTRAGGGYMTITNGGDTPDRLVAVTADFPRVEVHQSLMRDGVAVMEPVPVLEIAPGETVTFAPGGYHVMFMGLDAPLVDGTRFPATLTFEQAGDVEVEFAVEARTADDAAPMDHGAMDHGSTEDGAADPHAGH</sequence>
<dbReference type="RefSeq" id="WP_089904649.1">
    <property type="nucleotide sequence ID" value="NZ_FOCI01000020.1"/>
</dbReference>
<name>A0A1H8HBS5_9RHOB</name>
<dbReference type="InterPro" id="IPR007410">
    <property type="entry name" value="LpqE-like"/>
</dbReference>
<dbReference type="Gene3D" id="2.60.40.1890">
    <property type="entry name" value="PCu(A)C copper chaperone"/>
    <property type="match status" value="1"/>
</dbReference>
<feature type="signal peptide" evidence="2">
    <location>
        <begin position="1"/>
        <end position="20"/>
    </location>
</feature>
<dbReference type="PANTHER" id="PTHR36302">
    <property type="entry name" value="BLR7088 PROTEIN"/>
    <property type="match status" value="1"/>
</dbReference>
<reference evidence="3 4" key="1">
    <citation type="submission" date="2016-10" db="EMBL/GenBank/DDBJ databases">
        <authorList>
            <person name="de Groot N.N."/>
        </authorList>
    </citation>
    <scope>NUCLEOTIDE SEQUENCE [LARGE SCALE GENOMIC DNA]</scope>
    <source>
        <strain evidence="3 4">DSM 16213</strain>
    </source>
</reference>